<organism evidence="1 2">
    <name type="scientific">Ideonella azotifigens</name>
    <dbReference type="NCBI Taxonomy" id="513160"/>
    <lineage>
        <taxon>Bacteria</taxon>
        <taxon>Pseudomonadati</taxon>
        <taxon>Pseudomonadota</taxon>
        <taxon>Betaproteobacteria</taxon>
        <taxon>Burkholderiales</taxon>
        <taxon>Sphaerotilaceae</taxon>
        <taxon>Ideonella</taxon>
    </lineage>
</organism>
<dbReference type="Proteomes" id="UP001500279">
    <property type="component" value="Unassembled WGS sequence"/>
</dbReference>
<name>A0ABN1KEP1_9BURK</name>
<evidence type="ECO:0000313" key="2">
    <source>
        <dbReference type="Proteomes" id="UP001500279"/>
    </source>
</evidence>
<dbReference type="EMBL" id="BAAAEW010000042">
    <property type="protein sequence ID" value="GAA0764573.1"/>
    <property type="molecule type" value="Genomic_DNA"/>
</dbReference>
<dbReference type="RefSeq" id="WP_231011076.1">
    <property type="nucleotide sequence ID" value="NZ_BAAAEW010000042.1"/>
</dbReference>
<gene>
    <name evidence="1" type="primary">csy2</name>
    <name evidence="1" type="ORF">GCM10009107_50860</name>
</gene>
<dbReference type="NCBIfam" id="TIGR02565">
    <property type="entry name" value="cas_Csy2"/>
    <property type="match status" value="1"/>
</dbReference>
<dbReference type="Pfam" id="PF09614">
    <property type="entry name" value="Cas_Csy2"/>
    <property type="match status" value="1"/>
</dbReference>
<protein>
    <submittedName>
        <fullName evidence="1">Type I-F CRISPR-associated protein Csy2</fullName>
    </submittedName>
</protein>
<keyword evidence="2" id="KW-1185">Reference proteome</keyword>
<evidence type="ECO:0000313" key="1">
    <source>
        <dbReference type="EMBL" id="GAA0764573.1"/>
    </source>
</evidence>
<proteinExistence type="predicted"/>
<sequence length="339" mass="37073">MSQPTPQHRAVLLLPHLRVQNANAISSPLTWGFPAITAFTGLMTALERRLGPEAGINLLGVGVVCHGFEAQVTTSGYTRAFHLTRNPVLQDGSTAAIVEEGRAHLEISLVFDVRLGDAQHGDAEREALAERIAQALAGMRLAGGSVMPPLPAAKRRPQRPLLALVPDGAEAQREQFRRLARRLMPGFALVSRDDLLQQRLAELRTRDAQASTLDAWLDLSRWTIRPVATPEGAEGGEPSNRMEWITDPRPGWIVPIPVGFAALSPLHAAGSVAGARDMATPFRFVETVWSIGQWISPHRLQRLGDLIWQIGHDHDPEHPSEHGLYRCFIDTPAPTATPI</sequence>
<comment type="caution">
    <text evidence="1">The sequence shown here is derived from an EMBL/GenBank/DDBJ whole genome shotgun (WGS) entry which is preliminary data.</text>
</comment>
<accession>A0ABN1KEP1</accession>
<dbReference type="InterPro" id="IPR013398">
    <property type="entry name" value="CRISPR-assoc_prot_Csy2"/>
</dbReference>
<dbReference type="CDD" id="cd09736">
    <property type="entry name" value="Csy2_I-F"/>
    <property type="match status" value="1"/>
</dbReference>
<reference evidence="1 2" key="1">
    <citation type="journal article" date="2019" name="Int. J. Syst. Evol. Microbiol.">
        <title>The Global Catalogue of Microorganisms (GCM) 10K type strain sequencing project: providing services to taxonomists for standard genome sequencing and annotation.</title>
        <authorList>
            <consortium name="The Broad Institute Genomics Platform"/>
            <consortium name="The Broad Institute Genome Sequencing Center for Infectious Disease"/>
            <person name="Wu L."/>
            <person name="Ma J."/>
        </authorList>
    </citation>
    <scope>NUCLEOTIDE SEQUENCE [LARGE SCALE GENOMIC DNA]</scope>
    <source>
        <strain evidence="1 2">JCM 15503</strain>
    </source>
</reference>